<name>X0TM06_9ZZZZ</name>
<feature type="non-terminal residue" evidence="1">
    <location>
        <position position="1"/>
    </location>
</feature>
<reference evidence="1" key="1">
    <citation type="journal article" date="2014" name="Front. Microbiol.">
        <title>High frequency of phylogenetically diverse reductive dehalogenase-homologous genes in deep subseafloor sedimentary metagenomes.</title>
        <authorList>
            <person name="Kawai M."/>
            <person name="Futagami T."/>
            <person name="Toyoda A."/>
            <person name="Takaki Y."/>
            <person name="Nishi S."/>
            <person name="Hori S."/>
            <person name="Arai W."/>
            <person name="Tsubouchi T."/>
            <person name="Morono Y."/>
            <person name="Uchiyama I."/>
            <person name="Ito T."/>
            <person name="Fujiyama A."/>
            <person name="Inagaki F."/>
            <person name="Takami H."/>
        </authorList>
    </citation>
    <scope>NUCLEOTIDE SEQUENCE</scope>
    <source>
        <strain evidence="1">Expedition CK06-06</strain>
    </source>
</reference>
<evidence type="ECO:0000313" key="1">
    <source>
        <dbReference type="EMBL" id="GAF94279.1"/>
    </source>
</evidence>
<sequence length="168" mass="18573">KRRYYHWADQPPNYSDIINNLNVFGWALCGRHANASCEILQAIEDQGAYGISTRMIGLPGHWIYEAQYDGKWHALDTMTTMYVYNRSVPPNIASCGEIELDHSLMLNAVAEGRACPGYLLCGDTPEWFVGAIDSYSPSGAGGASTSHSMNMDVALGQTFSRTWEAWVG</sequence>
<organism evidence="1">
    <name type="scientific">marine sediment metagenome</name>
    <dbReference type="NCBI Taxonomy" id="412755"/>
    <lineage>
        <taxon>unclassified sequences</taxon>
        <taxon>metagenomes</taxon>
        <taxon>ecological metagenomes</taxon>
    </lineage>
</organism>
<dbReference type="EMBL" id="BARS01013184">
    <property type="protein sequence ID" value="GAF94279.1"/>
    <property type="molecule type" value="Genomic_DNA"/>
</dbReference>
<protein>
    <submittedName>
        <fullName evidence="1">Uncharacterized protein</fullName>
    </submittedName>
</protein>
<proteinExistence type="predicted"/>
<gene>
    <name evidence="1" type="ORF">S01H1_23059</name>
</gene>
<dbReference type="AlphaFoldDB" id="X0TM06"/>
<comment type="caution">
    <text evidence="1">The sequence shown here is derived from an EMBL/GenBank/DDBJ whole genome shotgun (WGS) entry which is preliminary data.</text>
</comment>
<feature type="non-terminal residue" evidence="1">
    <location>
        <position position="168"/>
    </location>
</feature>
<accession>X0TM06</accession>